<name>A0ABV9QJW5_9FIRM</name>
<evidence type="ECO:0000256" key="6">
    <source>
        <dbReference type="ARBA" id="ARBA00023004"/>
    </source>
</evidence>
<keyword evidence="8 10" id="KW-0234">DNA repair</keyword>
<dbReference type="EMBL" id="JBHSHL010000009">
    <property type="protein sequence ID" value="MFC4804037.1"/>
    <property type="molecule type" value="Genomic_DNA"/>
</dbReference>
<dbReference type="Proteomes" id="UP001595916">
    <property type="component" value="Unassembled WGS sequence"/>
</dbReference>
<evidence type="ECO:0000256" key="9">
    <source>
        <dbReference type="ARBA" id="ARBA00023295"/>
    </source>
</evidence>
<evidence type="ECO:0000256" key="1">
    <source>
        <dbReference type="ARBA" id="ARBA00008343"/>
    </source>
</evidence>
<dbReference type="SMART" id="SM00478">
    <property type="entry name" value="ENDO3c"/>
    <property type="match status" value="1"/>
</dbReference>
<proteinExistence type="inferred from homology"/>
<dbReference type="Pfam" id="PF00730">
    <property type="entry name" value="HhH-GPD"/>
    <property type="match status" value="1"/>
</dbReference>
<evidence type="ECO:0000256" key="5">
    <source>
        <dbReference type="ARBA" id="ARBA00022801"/>
    </source>
</evidence>
<keyword evidence="12" id="KW-0255">Endonuclease</keyword>
<dbReference type="SUPFAM" id="SSF48150">
    <property type="entry name" value="DNA-glycosylase"/>
    <property type="match status" value="1"/>
</dbReference>
<keyword evidence="13" id="KW-1185">Reference proteome</keyword>
<dbReference type="InterPro" id="IPR011257">
    <property type="entry name" value="DNA_glycosylase"/>
</dbReference>
<dbReference type="Gene3D" id="1.10.340.30">
    <property type="entry name" value="Hypothetical protein, domain 2"/>
    <property type="match status" value="1"/>
</dbReference>
<comment type="similarity">
    <text evidence="1 10">Belongs to the Nth/MutY family.</text>
</comment>
<dbReference type="InterPro" id="IPR000445">
    <property type="entry name" value="HhH_motif"/>
</dbReference>
<dbReference type="EC" id="4.2.99.18" evidence="10"/>
<dbReference type="HAMAP" id="MF_00942">
    <property type="entry name" value="Nth"/>
    <property type="match status" value="1"/>
</dbReference>
<dbReference type="PANTHER" id="PTHR10359">
    <property type="entry name" value="A/G-SPECIFIC ADENINE GLYCOSYLASE/ENDONUCLEASE III"/>
    <property type="match status" value="1"/>
</dbReference>
<keyword evidence="3 10" id="KW-0479">Metal-binding</keyword>
<evidence type="ECO:0000313" key="13">
    <source>
        <dbReference type="Proteomes" id="UP001595916"/>
    </source>
</evidence>
<accession>A0ABV9QJW5</accession>
<evidence type="ECO:0000256" key="4">
    <source>
        <dbReference type="ARBA" id="ARBA00022763"/>
    </source>
</evidence>
<protein>
    <recommendedName>
        <fullName evidence="10">Endonuclease III</fullName>
        <ecNumber evidence="10">4.2.99.18</ecNumber>
    </recommendedName>
    <alternativeName>
        <fullName evidence="10">DNA-(apurinic or apyrimidinic site) lyase</fullName>
    </alternativeName>
</protein>
<keyword evidence="9 10" id="KW-0326">Glycosidase</keyword>
<dbReference type="Pfam" id="PF00633">
    <property type="entry name" value="HHH"/>
    <property type="match status" value="1"/>
</dbReference>
<keyword evidence="12" id="KW-0540">Nuclease</keyword>
<evidence type="ECO:0000259" key="11">
    <source>
        <dbReference type="SMART" id="SM00478"/>
    </source>
</evidence>
<keyword evidence="10" id="KW-0238">DNA-binding</keyword>
<feature type="binding site" evidence="10">
    <location>
        <position position="185"/>
    </location>
    <ligand>
        <name>[4Fe-4S] cluster</name>
        <dbReference type="ChEBI" id="CHEBI:49883"/>
    </ligand>
</feature>
<sequence>MTKAMRVVRSLETVYPDARCELNFESAYELLIATMLSAQSTDKRVNIVTKELFKEYNTAEKMVTLSEQELIEWIRTIGFFNTKAKHILQTSHILLQKYDGQVPKSREELVTLPGVGRKTANVVLSNAFQIPAFAVDTHVGRVSRRLGLTKSEDPNVVEKDVTSKLPKYLYSKAHHLMIFHGRRCCKAQRPLCDECVVLQECSYYKESQKSKNKKVRRKDSK</sequence>
<dbReference type="InterPro" id="IPR023170">
    <property type="entry name" value="HhH_base_excis_C"/>
</dbReference>
<evidence type="ECO:0000256" key="10">
    <source>
        <dbReference type="HAMAP-Rule" id="MF_00942"/>
    </source>
</evidence>
<dbReference type="CDD" id="cd00056">
    <property type="entry name" value="ENDO3c"/>
    <property type="match status" value="1"/>
</dbReference>
<feature type="binding site" evidence="10">
    <location>
        <position position="192"/>
    </location>
    <ligand>
        <name>[4Fe-4S] cluster</name>
        <dbReference type="ChEBI" id="CHEBI:49883"/>
    </ligand>
</feature>
<keyword evidence="5 10" id="KW-0378">Hydrolase</keyword>
<keyword evidence="7 10" id="KW-0411">Iron-sulfur</keyword>
<dbReference type="NCBIfam" id="TIGR01083">
    <property type="entry name" value="nth"/>
    <property type="match status" value="1"/>
</dbReference>
<feature type="domain" description="HhH-GPD" evidence="11">
    <location>
        <begin position="36"/>
        <end position="183"/>
    </location>
</feature>
<dbReference type="RefSeq" id="WP_379787522.1">
    <property type="nucleotide sequence ID" value="NZ_JBHSHL010000009.1"/>
</dbReference>
<dbReference type="PANTHER" id="PTHR10359:SF18">
    <property type="entry name" value="ENDONUCLEASE III"/>
    <property type="match status" value="1"/>
</dbReference>
<comment type="cofactor">
    <cofactor evidence="10">
        <name>[4Fe-4S] cluster</name>
        <dbReference type="ChEBI" id="CHEBI:49883"/>
    </cofactor>
    <text evidence="10">Binds 1 [4Fe-4S] cluster.</text>
</comment>
<evidence type="ECO:0000256" key="8">
    <source>
        <dbReference type="ARBA" id="ARBA00023204"/>
    </source>
</evidence>
<evidence type="ECO:0000256" key="3">
    <source>
        <dbReference type="ARBA" id="ARBA00022723"/>
    </source>
</evidence>
<dbReference type="InterPro" id="IPR003651">
    <property type="entry name" value="Endonuclease3_FeS-loop_motif"/>
</dbReference>
<keyword evidence="2 10" id="KW-0004">4Fe-4S</keyword>
<evidence type="ECO:0000256" key="7">
    <source>
        <dbReference type="ARBA" id="ARBA00023014"/>
    </source>
</evidence>
<comment type="catalytic activity">
    <reaction evidence="10">
        <text>2'-deoxyribonucleotide-(2'-deoxyribose 5'-phosphate)-2'-deoxyribonucleotide-DNA = a 3'-end 2'-deoxyribonucleotide-(2,3-dehydro-2,3-deoxyribose 5'-phosphate)-DNA + a 5'-end 5'-phospho-2'-deoxyribonucleoside-DNA + H(+)</text>
        <dbReference type="Rhea" id="RHEA:66592"/>
        <dbReference type="Rhea" id="RHEA-COMP:13180"/>
        <dbReference type="Rhea" id="RHEA-COMP:16897"/>
        <dbReference type="Rhea" id="RHEA-COMP:17067"/>
        <dbReference type="ChEBI" id="CHEBI:15378"/>
        <dbReference type="ChEBI" id="CHEBI:136412"/>
        <dbReference type="ChEBI" id="CHEBI:157695"/>
        <dbReference type="ChEBI" id="CHEBI:167181"/>
        <dbReference type="EC" id="4.2.99.18"/>
    </reaction>
</comment>
<gene>
    <name evidence="10 12" type="primary">nth</name>
    <name evidence="12" type="ORF">ACFO4R_02980</name>
</gene>
<dbReference type="Gene3D" id="1.10.1670.10">
    <property type="entry name" value="Helix-hairpin-Helix base-excision DNA repair enzymes (C-terminal)"/>
    <property type="match status" value="1"/>
</dbReference>
<keyword evidence="10 12" id="KW-0456">Lyase</keyword>
<evidence type="ECO:0000256" key="2">
    <source>
        <dbReference type="ARBA" id="ARBA00022485"/>
    </source>
</evidence>
<feature type="binding site" evidence="10">
    <location>
        <position position="201"/>
    </location>
    <ligand>
        <name>[4Fe-4S] cluster</name>
        <dbReference type="ChEBI" id="CHEBI:49883"/>
    </ligand>
</feature>
<feature type="binding site" evidence="10">
    <location>
        <position position="195"/>
    </location>
    <ligand>
        <name>[4Fe-4S] cluster</name>
        <dbReference type="ChEBI" id="CHEBI:49883"/>
    </ligand>
</feature>
<organism evidence="12 13">
    <name type="scientific">Filifactor villosus</name>
    <dbReference type="NCBI Taxonomy" id="29374"/>
    <lineage>
        <taxon>Bacteria</taxon>
        <taxon>Bacillati</taxon>
        <taxon>Bacillota</taxon>
        <taxon>Clostridia</taxon>
        <taxon>Peptostreptococcales</taxon>
        <taxon>Filifactoraceae</taxon>
        <taxon>Filifactor</taxon>
    </lineage>
</organism>
<dbReference type="InterPro" id="IPR005759">
    <property type="entry name" value="Nth"/>
</dbReference>
<reference evidence="13" key="1">
    <citation type="journal article" date="2019" name="Int. J. Syst. Evol. Microbiol.">
        <title>The Global Catalogue of Microorganisms (GCM) 10K type strain sequencing project: providing services to taxonomists for standard genome sequencing and annotation.</title>
        <authorList>
            <consortium name="The Broad Institute Genomics Platform"/>
            <consortium name="The Broad Institute Genome Sequencing Center for Infectious Disease"/>
            <person name="Wu L."/>
            <person name="Ma J."/>
        </authorList>
    </citation>
    <scope>NUCLEOTIDE SEQUENCE [LARGE SCALE GENOMIC DNA]</scope>
    <source>
        <strain evidence="13">CCUG 46385</strain>
    </source>
</reference>
<dbReference type="InterPro" id="IPR003265">
    <property type="entry name" value="HhH-GPD_domain"/>
</dbReference>
<comment type="caution">
    <text evidence="12">The sequence shown here is derived from an EMBL/GenBank/DDBJ whole genome shotgun (WGS) entry which is preliminary data.</text>
</comment>
<dbReference type="GO" id="GO:0140078">
    <property type="term" value="F:class I DNA-(apurinic or apyrimidinic site) endonuclease activity"/>
    <property type="evidence" value="ECO:0007669"/>
    <property type="project" value="UniProtKB-EC"/>
</dbReference>
<comment type="function">
    <text evidence="10">DNA repair enzyme that has both DNA N-glycosylase activity and AP-lyase activity. The DNA N-glycosylase activity releases various damaged pyrimidines from DNA by cleaving the N-glycosidic bond, leaving an AP (apurinic/apyrimidinic) site. The AP-lyase activity cleaves the phosphodiester bond 3' to the AP site by a beta-elimination, leaving a 3'-terminal unsaturated sugar and a product with a terminal 5'-phosphate.</text>
</comment>
<dbReference type="PROSITE" id="PS00764">
    <property type="entry name" value="ENDONUCLEASE_III_1"/>
    <property type="match status" value="1"/>
</dbReference>
<dbReference type="PIRSF" id="PIRSF001435">
    <property type="entry name" value="Nth"/>
    <property type="match status" value="1"/>
</dbReference>
<dbReference type="InterPro" id="IPR004035">
    <property type="entry name" value="Endouclease-III_FeS-bd_BS"/>
</dbReference>
<evidence type="ECO:0000313" key="12">
    <source>
        <dbReference type="EMBL" id="MFC4804037.1"/>
    </source>
</evidence>
<dbReference type="SMART" id="SM00525">
    <property type="entry name" value="FES"/>
    <property type="match status" value="1"/>
</dbReference>
<keyword evidence="4 10" id="KW-0227">DNA damage</keyword>
<keyword evidence="6 10" id="KW-0408">Iron</keyword>